<dbReference type="GO" id="GO:0060070">
    <property type="term" value="P:canonical Wnt signaling pathway"/>
    <property type="evidence" value="ECO:0007669"/>
    <property type="project" value="TreeGrafter"/>
</dbReference>
<keyword evidence="12" id="KW-1185">Reference proteome</keyword>
<dbReference type="Proteomes" id="UP001367676">
    <property type="component" value="Unassembled WGS sequence"/>
</dbReference>
<comment type="subcellular location">
    <subcellularLocation>
        <location evidence="1 9">Secreted</location>
        <location evidence="1 9">Extracellular space</location>
        <location evidence="1 9">Extracellular matrix</location>
    </subcellularLocation>
</comment>
<gene>
    <name evidence="11" type="ORF">V9T40_008325</name>
</gene>
<sequence length="374" mass="41093">MPGSCSDAFPGKQLVCSGASRKVTGNSSWYLGLVGVPPPLQQQQVEPSSGSGSNSSSSINEEDPLVARANVVCSALTSLSPEQVEVCMKHPNIIYSVANGAYKGIQECQYQFRNERWNCTTNEEDENVFGYILKTGSKETAFIYAVTSAGVVHAVTQGCSAGDLAECSCDAANHGKSTPEGWKWGGCSDNIDYGLEFARKFVDAPEQLKPYDKNEKFKNRVVMNLHNNEAGRQIVQSLMKMHCRCHGVSGSCELKTCWKTIPPFSEIGDTLKKKYNEAVLLRTPRNSAKHRSKRNRARARKSIPADELIHVSKSPNFCKHNQKKGILGTKGRECSKSSTGNDSCSTLCCGRGYNTQELIRQMPRNPVSTYNQPF</sequence>
<evidence type="ECO:0000313" key="11">
    <source>
        <dbReference type="EMBL" id="KAK7600884.1"/>
    </source>
</evidence>
<dbReference type="Pfam" id="PF00110">
    <property type="entry name" value="wnt"/>
    <property type="match status" value="1"/>
</dbReference>
<name>A0AAN9TY84_9HEMI</name>
<evidence type="ECO:0000256" key="10">
    <source>
        <dbReference type="SAM" id="MobiDB-lite"/>
    </source>
</evidence>
<dbReference type="GO" id="GO:0045165">
    <property type="term" value="P:cell fate commitment"/>
    <property type="evidence" value="ECO:0007669"/>
    <property type="project" value="TreeGrafter"/>
</dbReference>
<dbReference type="GO" id="GO:0005125">
    <property type="term" value="F:cytokine activity"/>
    <property type="evidence" value="ECO:0007669"/>
    <property type="project" value="TreeGrafter"/>
</dbReference>
<keyword evidence="3 9" id="KW-0217">Developmental protein</keyword>
<evidence type="ECO:0000256" key="9">
    <source>
        <dbReference type="RuleBase" id="RU003500"/>
    </source>
</evidence>
<keyword evidence="8" id="KW-0449">Lipoprotein</keyword>
<evidence type="ECO:0000256" key="7">
    <source>
        <dbReference type="ARBA" id="ARBA00023157"/>
    </source>
</evidence>
<feature type="compositionally biased region" description="Low complexity" evidence="10">
    <location>
        <begin position="41"/>
        <end position="58"/>
    </location>
</feature>
<comment type="function">
    <text evidence="9">Ligand for members of the frizzled family of seven transmembrane receptors.</text>
</comment>
<evidence type="ECO:0000256" key="8">
    <source>
        <dbReference type="ARBA" id="ARBA00023288"/>
    </source>
</evidence>
<dbReference type="SMART" id="SM00097">
    <property type="entry name" value="WNT1"/>
    <property type="match status" value="1"/>
</dbReference>
<dbReference type="PROSITE" id="PS00246">
    <property type="entry name" value="WNT1"/>
    <property type="match status" value="1"/>
</dbReference>
<protein>
    <recommendedName>
        <fullName evidence="9">Protein Wnt</fullName>
    </recommendedName>
</protein>
<comment type="caution">
    <text evidence="11">The sequence shown here is derived from an EMBL/GenBank/DDBJ whole genome shotgun (WGS) entry which is preliminary data.</text>
</comment>
<proteinExistence type="inferred from homology"/>
<dbReference type="EMBL" id="JBBCAQ010000010">
    <property type="protein sequence ID" value="KAK7600884.1"/>
    <property type="molecule type" value="Genomic_DNA"/>
</dbReference>
<dbReference type="PANTHER" id="PTHR12027">
    <property type="entry name" value="WNT RELATED"/>
    <property type="match status" value="1"/>
</dbReference>
<organism evidence="11 12">
    <name type="scientific">Parthenolecanium corni</name>
    <dbReference type="NCBI Taxonomy" id="536013"/>
    <lineage>
        <taxon>Eukaryota</taxon>
        <taxon>Metazoa</taxon>
        <taxon>Ecdysozoa</taxon>
        <taxon>Arthropoda</taxon>
        <taxon>Hexapoda</taxon>
        <taxon>Insecta</taxon>
        <taxon>Pterygota</taxon>
        <taxon>Neoptera</taxon>
        <taxon>Paraneoptera</taxon>
        <taxon>Hemiptera</taxon>
        <taxon>Sternorrhyncha</taxon>
        <taxon>Coccoidea</taxon>
        <taxon>Coccidae</taxon>
        <taxon>Parthenolecanium</taxon>
    </lineage>
</organism>
<dbReference type="AlphaFoldDB" id="A0AAN9TY84"/>
<dbReference type="CDD" id="cd19344">
    <property type="entry name" value="Wnt_Wnt16"/>
    <property type="match status" value="1"/>
</dbReference>
<accession>A0AAN9TY84</accession>
<evidence type="ECO:0000256" key="2">
    <source>
        <dbReference type="ARBA" id="ARBA00005683"/>
    </source>
</evidence>
<evidence type="ECO:0000256" key="4">
    <source>
        <dbReference type="ARBA" id="ARBA00022525"/>
    </source>
</evidence>
<dbReference type="InterPro" id="IPR018161">
    <property type="entry name" value="Wnt_CS"/>
</dbReference>
<dbReference type="InterPro" id="IPR005817">
    <property type="entry name" value="Wnt"/>
</dbReference>
<dbReference type="PRINTS" id="PR01349">
    <property type="entry name" value="WNTPROTEIN"/>
</dbReference>
<evidence type="ECO:0000313" key="12">
    <source>
        <dbReference type="Proteomes" id="UP001367676"/>
    </source>
</evidence>
<feature type="region of interest" description="Disordered" evidence="10">
    <location>
        <begin position="41"/>
        <end position="60"/>
    </location>
</feature>
<evidence type="ECO:0000256" key="5">
    <source>
        <dbReference type="ARBA" id="ARBA00022530"/>
    </source>
</evidence>
<dbReference type="GO" id="GO:0005615">
    <property type="term" value="C:extracellular space"/>
    <property type="evidence" value="ECO:0007669"/>
    <property type="project" value="TreeGrafter"/>
</dbReference>
<reference evidence="11 12" key="1">
    <citation type="submission" date="2024-03" db="EMBL/GenBank/DDBJ databases">
        <title>Adaptation during the transition from Ophiocordyceps entomopathogen to insect associate is accompanied by gene loss and intensified selection.</title>
        <authorList>
            <person name="Ward C.M."/>
            <person name="Onetto C.A."/>
            <person name="Borneman A.R."/>
        </authorList>
    </citation>
    <scope>NUCLEOTIDE SEQUENCE [LARGE SCALE GENOMIC DNA]</scope>
    <source>
        <strain evidence="11">AWRI1</strain>
        <tissue evidence="11">Single Adult Female</tissue>
    </source>
</reference>
<dbReference type="GO" id="GO:0005109">
    <property type="term" value="F:frizzled binding"/>
    <property type="evidence" value="ECO:0007669"/>
    <property type="project" value="TreeGrafter"/>
</dbReference>
<keyword evidence="6 9" id="KW-0879">Wnt signaling pathway</keyword>
<keyword evidence="5" id="KW-0272">Extracellular matrix</keyword>
<evidence type="ECO:0000256" key="6">
    <source>
        <dbReference type="ARBA" id="ARBA00022687"/>
    </source>
</evidence>
<keyword evidence="7" id="KW-1015">Disulfide bond</keyword>
<dbReference type="GO" id="GO:0030182">
    <property type="term" value="P:neuron differentiation"/>
    <property type="evidence" value="ECO:0007669"/>
    <property type="project" value="TreeGrafter"/>
</dbReference>
<evidence type="ECO:0000256" key="1">
    <source>
        <dbReference type="ARBA" id="ARBA00004498"/>
    </source>
</evidence>
<evidence type="ECO:0000256" key="3">
    <source>
        <dbReference type="ARBA" id="ARBA00022473"/>
    </source>
</evidence>
<keyword evidence="4" id="KW-0964">Secreted</keyword>
<dbReference type="PANTHER" id="PTHR12027:SF70">
    <property type="entry name" value="PROTEIN WNT-16"/>
    <property type="match status" value="1"/>
</dbReference>
<comment type="similarity">
    <text evidence="2 9">Belongs to the Wnt family.</text>
</comment>